<protein>
    <submittedName>
        <fullName evidence="1">Uncharacterized protein</fullName>
    </submittedName>
</protein>
<dbReference type="EMBL" id="BAABKK010000023">
    <property type="protein sequence ID" value="GAA5197314.1"/>
    <property type="molecule type" value="Genomic_DNA"/>
</dbReference>
<evidence type="ECO:0000313" key="2">
    <source>
        <dbReference type="Proteomes" id="UP001500200"/>
    </source>
</evidence>
<name>A0ABP9SLQ0_9MICC</name>
<reference evidence="2" key="1">
    <citation type="journal article" date="2019" name="Int. J. Syst. Evol. Microbiol.">
        <title>The Global Catalogue of Microorganisms (GCM) 10K type strain sequencing project: providing services to taxonomists for standard genome sequencing and annotation.</title>
        <authorList>
            <consortium name="The Broad Institute Genomics Platform"/>
            <consortium name="The Broad Institute Genome Sequencing Center for Infectious Disease"/>
            <person name="Wu L."/>
            <person name="Ma J."/>
        </authorList>
    </citation>
    <scope>NUCLEOTIDE SEQUENCE [LARGE SCALE GENOMIC DNA]</scope>
    <source>
        <strain evidence="2">JCM 18514</strain>
    </source>
</reference>
<dbReference type="Proteomes" id="UP001500200">
    <property type="component" value="Unassembled WGS sequence"/>
</dbReference>
<evidence type="ECO:0000313" key="1">
    <source>
        <dbReference type="EMBL" id="GAA5197314.1"/>
    </source>
</evidence>
<keyword evidence="2" id="KW-1185">Reference proteome</keyword>
<gene>
    <name evidence="1" type="ORF">GCM10023346_31670</name>
</gene>
<proteinExistence type="predicted"/>
<organism evidence="1 2">
    <name type="scientific">Arthrobacter gyeryongensis</name>
    <dbReference type="NCBI Taxonomy" id="1650592"/>
    <lineage>
        <taxon>Bacteria</taxon>
        <taxon>Bacillati</taxon>
        <taxon>Actinomycetota</taxon>
        <taxon>Actinomycetes</taxon>
        <taxon>Micrococcales</taxon>
        <taxon>Micrococcaceae</taxon>
        <taxon>Arthrobacter</taxon>
    </lineage>
</organism>
<accession>A0ABP9SLQ0</accession>
<comment type="caution">
    <text evidence="1">The sequence shown here is derived from an EMBL/GenBank/DDBJ whole genome shotgun (WGS) entry which is preliminary data.</text>
</comment>
<sequence>MSPGTDGRLSTSAERDALLRDLVARWQREGRNGPSARLLFGSFLPALLSRFQHEFSSIAPEDALFYATEVLCDRGIPVDVPSCAWLLTVVRNGLRTWTVSQRHWLSERDVRDGVWADVKKNHALGEGAPLVSVYGHECEWPQLPLAISPMPAGSSPLWDELKTLLIRAGWDRDVAEQGLQVIEHRASRHMEETCFRSEPETALSRLETNRALSCVPKGHKRALVDFVCSERGYLWGRLQGISPANALSLPGVQEALASLVWSKARPKNARTGSYASLGMHSREDIPA</sequence>
<dbReference type="RefSeq" id="WP_345450553.1">
    <property type="nucleotide sequence ID" value="NZ_BAABKK010000023.1"/>
</dbReference>